<organism evidence="4 5">
    <name type="scientific">Hylemonella gracilis</name>
    <dbReference type="NCBI Taxonomy" id="80880"/>
    <lineage>
        <taxon>Bacteria</taxon>
        <taxon>Pseudomonadati</taxon>
        <taxon>Pseudomonadota</taxon>
        <taxon>Betaproteobacteria</taxon>
        <taxon>Burkholderiales</taxon>
        <taxon>Comamonadaceae</taxon>
        <taxon>Hylemonella</taxon>
    </lineage>
</organism>
<dbReference type="Proteomes" id="UP000292939">
    <property type="component" value="Chromosome"/>
</dbReference>
<proteinExistence type="predicted"/>
<gene>
    <name evidence="4" type="ORF">DW355_01300</name>
</gene>
<dbReference type="InterPro" id="IPR036249">
    <property type="entry name" value="Thioredoxin-like_sf"/>
</dbReference>
<accession>A0A4P6UH15</accession>
<evidence type="ECO:0000256" key="2">
    <source>
        <dbReference type="SAM" id="SignalP"/>
    </source>
</evidence>
<dbReference type="Pfam" id="PF00578">
    <property type="entry name" value="AhpC-TSA"/>
    <property type="match status" value="1"/>
</dbReference>
<dbReference type="InterPro" id="IPR013766">
    <property type="entry name" value="Thioredoxin_domain"/>
</dbReference>
<sequence>MSRGDAHAAVRRRVCLSAAVAWLALEALPARSATTQDATWPEEPDPAPGRGTPADQAPIDWPEIGLLDGRRRAPQSWAGAPVLVVFWATWCPYCLRHNQRVERLFREVDPARLQVLGVAVDRDERRVRDHLRQQGLTFPNTVDDGGLRARFTERRVLPMTCLVNAQGRVSLRIPGEMSADDVRALAARALAG</sequence>
<name>A0A4P6UH15_9BURK</name>
<keyword evidence="2" id="KW-0732">Signal</keyword>
<feature type="signal peptide" evidence="2">
    <location>
        <begin position="1"/>
        <end position="32"/>
    </location>
</feature>
<dbReference type="OrthoDB" id="9811352at2"/>
<feature type="region of interest" description="Disordered" evidence="1">
    <location>
        <begin position="33"/>
        <end position="59"/>
    </location>
</feature>
<dbReference type="SUPFAM" id="SSF52833">
    <property type="entry name" value="Thioredoxin-like"/>
    <property type="match status" value="1"/>
</dbReference>
<reference evidence="4 5" key="1">
    <citation type="submission" date="2018-07" db="EMBL/GenBank/DDBJ databases">
        <title>Exploring interactions and the metabolic potential of the ultra-small soil bacteria Hylemonella gracilis.</title>
        <authorList>
            <person name="Tyc O."/>
            <person name="Kulkarni P."/>
            <person name="Gawehns F."/>
            <person name="Hundscheid M."/>
            <person name="Zweers H."/>
            <person name="Garbeva P."/>
        </authorList>
    </citation>
    <scope>NUCLEOTIDE SEQUENCE [LARGE SCALE GENOMIC DNA]</scope>
    <source>
        <strain evidence="4 5">NS1</strain>
    </source>
</reference>
<protein>
    <submittedName>
        <fullName evidence="4">TlpA family protein disulfide reductase</fullName>
    </submittedName>
</protein>
<evidence type="ECO:0000259" key="3">
    <source>
        <dbReference type="PROSITE" id="PS51352"/>
    </source>
</evidence>
<feature type="chain" id="PRO_5020241010" evidence="2">
    <location>
        <begin position="33"/>
        <end position="192"/>
    </location>
</feature>
<dbReference type="GO" id="GO:0016209">
    <property type="term" value="F:antioxidant activity"/>
    <property type="evidence" value="ECO:0007669"/>
    <property type="project" value="InterPro"/>
</dbReference>
<dbReference type="EMBL" id="CP031395">
    <property type="protein sequence ID" value="QBK03584.1"/>
    <property type="molecule type" value="Genomic_DNA"/>
</dbReference>
<dbReference type="RefSeq" id="WP_131277336.1">
    <property type="nucleotide sequence ID" value="NZ_CP031395.1"/>
</dbReference>
<dbReference type="CDD" id="cd02966">
    <property type="entry name" value="TlpA_like_family"/>
    <property type="match status" value="1"/>
</dbReference>
<dbReference type="AlphaFoldDB" id="A0A4P6UH15"/>
<dbReference type="PANTHER" id="PTHR42852:SF17">
    <property type="entry name" value="THIOREDOXIN-LIKE PROTEIN HI_1115"/>
    <property type="match status" value="1"/>
</dbReference>
<dbReference type="Gene3D" id="3.40.30.10">
    <property type="entry name" value="Glutaredoxin"/>
    <property type="match status" value="1"/>
</dbReference>
<evidence type="ECO:0000313" key="4">
    <source>
        <dbReference type="EMBL" id="QBK03584.1"/>
    </source>
</evidence>
<evidence type="ECO:0000256" key="1">
    <source>
        <dbReference type="SAM" id="MobiDB-lite"/>
    </source>
</evidence>
<dbReference type="GO" id="GO:0016491">
    <property type="term" value="F:oxidoreductase activity"/>
    <property type="evidence" value="ECO:0007669"/>
    <property type="project" value="InterPro"/>
</dbReference>
<dbReference type="PROSITE" id="PS51352">
    <property type="entry name" value="THIOREDOXIN_2"/>
    <property type="match status" value="1"/>
</dbReference>
<dbReference type="KEGG" id="hgr:DW355_01300"/>
<evidence type="ECO:0000313" key="5">
    <source>
        <dbReference type="Proteomes" id="UP000292939"/>
    </source>
</evidence>
<dbReference type="InterPro" id="IPR050553">
    <property type="entry name" value="Thioredoxin_ResA/DsbE_sf"/>
</dbReference>
<dbReference type="PANTHER" id="PTHR42852">
    <property type="entry name" value="THIOL:DISULFIDE INTERCHANGE PROTEIN DSBE"/>
    <property type="match status" value="1"/>
</dbReference>
<feature type="domain" description="Thioredoxin" evidence="3">
    <location>
        <begin position="41"/>
        <end position="191"/>
    </location>
</feature>
<dbReference type="InterPro" id="IPR000866">
    <property type="entry name" value="AhpC/TSA"/>
</dbReference>